<feature type="compositionally biased region" description="Pro residues" evidence="17">
    <location>
        <begin position="154"/>
        <end position="170"/>
    </location>
</feature>
<feature type="transmembrane region" description="Helical" evidence="18">
    <location>
        <begin position="481"/>
        <end position="497"/>
    </location>
</feature>
<name>A0A8H7HI36_9AGAM</name>
<dbReference type="PANTHER" id="PTHR10806:SF6">
    <property type="entry name" value="SIGNAL PEPTIDASE COMPLEX CATALYTIC SUBUNIT SEC11"/>
    <property type="match status" value="1"/>
</dbReference>
<evidence type="ECO:0000256" key="8">
    <source>
        <dbReference type="ARBA" id="ARBA00022692"/>
    </source>
</evidence>
<keyword evidence="19" id="KW-0732">Signal</keyword>
<evidence type="ECO:0000256" key="16">
    <source>
        <dbReference type="ARBA" id="ARBA00047037"/>
    </source>
</evidence>
<dbReference type="GO" id="GO:0004252">
    <property type="term" value="F:serine-type endopeptidase activity"/>
    <property type="evidence" value="ECO:0007669"/>
    <property type="project" value="InterPro"/>
</dbReference>
<feature type="transmembrane region" description="Helical" evidence="18">
    <location>
        <begin position="321"/>
        <end position="343"/>
    </location>
</feature>
<comment type="subunit">
    <text evidence="16">Component of the signal peptidase complex (SPC) composed of a catalytic subunit SEC11 and three accessory subunits SPC1, SPC2 and SPC3. The complex induces a local thinning of the ER membrane which is used to measure the length of the signal peptide (SP) h-region of protein substrates. This ensures the selectivity of the complex towards h-regions shorter than 18-20 amino acids. SPC associates with the translocon complex.</text>
</comment>
<evidence type="ECO:0000313" key="20">
    <source>
        <dbReference type="EMBL" id="KAF8685164.1"/>
    </source>
</evidence>
<evidence type="ECO:0000256" key="10">
    <source>
        <dbReference type="ARBA" id="ARBA00022824"/>
    </source>
</evidence>
<feature type="transmembrane region" description="Helical" evidence="18">
    <location>
        <begin position="355"/>
        <end position="375"/>
    </location>
</feature>
<evidence type="ECO:0000256" key="17">
    <source>
        <dbReference type="SAM" id="MobiDB-lite"/>
    </source>
</evidence>
<evidence type="ECO:0000256" key="14">
    <source>
        <dbReference type="ARBA" id="ARBA00033305"/>
    </source>
</evidence>
<evidence type="ECO:0000256" key="13">
    <source>
        <dbReference type="ARBA" id="ARBA00023136"/>
    </source>
</evidence>
<keyword evidence="8 18" id="KW-0812">Transmembrane</keyword>
<dbReference type="InterPro" id="IPR038213">
    <property type="entry name" value="IFI6/IFI27-like_sf"/>
</dbReference>
<keyword evidence="12 18" id="KW-1133">Transmembrane helix</keyword>
<keyword evidence="7" id="KW-0645">Protease</keyword>
<dbReference type="SUPFAM" id="SSF51306">
    <property type="entry name" value="LexA/Signal peptidase"/>
    <property type="match status" value="1"/>
</dbReference>
<dbReference type="InterPro" id="IPR036286">
    <property type="entry name" value="LexA/Signal_pep-like_sf"/>
</dbReference>
<protein>
    <recommendedName>
        <fullName evidence="5">Signal peptidase complex catalytic subunit SEC11</fullName>
        <ecNumber evidence="4">3.4.21.89</ecNumber>
    </recommendedName>
    <alternativeName>
        <fullName evidence="14">Signal peptidase I</fullName>
    </alternativeName>
    <alternativeName>
        <fullName evidence="6">Signal peptidase complex catalytic subunit sec11</fullName>
    </alternativeName>
</protein>
<evidence type="ECO:0000256" key="11">
    <source>
        <dbReference type="ARBA" id="ARBA00022968"/>
    </source>
</evidence>
<evidence type="ECO:0000256" key="15">
    <source>
        <dbReference type="ARBA" id="ARBA00045533"/>
    </source>
</evidence>
<evidence type="ECO:0000256" key="6">
    <source>
        <dbReference type="ARBA" id="ARBA00021755"/>
    </source>
</evidence>
<evidence type="ECO:0000256" key="3">
    <source>
        <dbReference type="ARBA" id="ARBA00011035"/>
    </source>
</evidence>
<comment type="caution">
    <text evidence="20">The sequence shown here is derived from an EMBL/GenBank/DDBJ whole genome shotgun (WGS) entry which is preliminary data.</text>
</comment>
<dbReference type="GO" id="GO:0005787">
    <property type="term" value="C:signal peptidase complex"/>
    <property type="evidence" value="ECO:0007669"/>
    <property type="project" value="TreeGrafter"/>
</dbReference>
<comment type="function">
    <text evidence="15">Catalytic component of the signal peptidase complex (SPC) which catalyzes the cleavage of N-terminal signal sequences from nascent proteins as they are translocated into the lumen of the endoplasmic reticulum. Specifically cleaves N-terminal signal peptides that contain a hydrophobic alpha-helix (h-region) shorter than 18-20 amino acids.</text>
</comment>
<feature type="region of interest" description="Disordered" evidence="17">
    <location>
        <begin position="151"/>
        <end position="171"/>
    </location>
</feature>
<dbReference type="PROSITE" id="PS00501">
    <property type="entry name" value="SPASE_I_1"/>
    <property type="match status" value="1"/>
</dbReference>
<feature type="transmembrane region" description="Helical" evidence="18">
    <location>
        <begin position="125"/>
        <end position="146"/>
    </location>
</feature>
<dbReference type="InterPro" id="IPR019756">
    <property type="entry name" value="Pept_S26A_signal_pept_1_Ser-AS"/>
</dbReference>
<keyword evidence="13 18" id="KW-0472">Membrane</keyword>
<comment type="catalytic activity">
    <reaction evidence="1">
        <text>Cleavage of hydrophobic, N-terminal signal or leader sequences from secreted and periplasmic proteins.</text>
        <dbReference type="EC" id="3.4.21.89"/>
    </reaction>
</comment>
<evidence type="ECO:0000313" key="21">
    <source>
        <dbReference type="Proteomes" id="UP000650582"/>
    </source>
</evidence>
<evidence type="ECO:0000256" key="12">
    <source>
        <dbReference type="ARBA" id="ARBA00022989"/>
    </source>
</evidence>
<organism evidence="20 21">
    <name type="scientific">Rhizoctonia solani</name>
    <dbReference type="NCBI Taxonomy" id="456999"/>
    <lineage>
        <taxon>Eukaryota</taxon>
        <taxon>Fungi</taxon>
        <taxon>Dikarya</taxon>
        <taxon>Basidiomycota</taxon>
        <taxon>Agaricomycotina</taxon>
        <taxon>Agaricomycetes</taxon>
        <taxon>Cantharellales</taxon>
        <taxon>Ceratobasidiaceae</taxon>
        <taxon>Rhizoctonia</taxon>
    </lineage>
</organism>
<evidence type="ECO:0000256" key="9">
    <source>
        <dbReference type="ARBA" id="ARBA00022801"/>
    </source>
</evidence>
<dbReference type="InterPro" id="IPR019533">
    <property type="entry name" value="Peptidase_S26"/>
</dbReference>
<evidence type="ECO:0000256" key="5">
    <source>
        <dbReference type="ARBA" id="ARBA00019685"/>
    </source>
</evidence>
<evidence type="ECO:0000256" key="4">
    <source>
        <dbReference type="ARBA" id="ARBA00013208"/>
    </source>
</evidence>
<dbReference type="PANTHER" id="PTHR10806">
    <property type="entry name" value="SIGNAL PEPTIDASE COMPLEX CATALYTIC SUBUNIT SEC11"/>
    <property type="match status" value="1"/>
</dbReference>
<comment type="similarity">
    <text evidence="3">Belongs to the peptidase S26B family.</text>
</comment>
<dbReference type="InterPro" id="IPR001733">
    <property type="entry name" value="Peptidase_S26B"/>
</dbReference>
<keyword evidence="11" id="KW-0735">Signal-anchor</keyword>
<dbReference type="Proteomes" id="UP000650582">
    <property type="component" value="Unassembled WGS sequence"/>
</dbReference>
<comment type="subcellular location">
    <subcellularLocation>
        <location evidence="2">Endoplasmic reticulum membrane</location>
        <topology evidence="2">Single-pass type II membrane protein</topology>
    </subcellularLocation>
</comment>
<feature type="transmembrane region" description="Helical" evidence="18">
    <location>
        <begin position="457"/>
        <end position="475"/>
    </location>
</feature>
<reference evidence="20" key="1">
    <citation type="submission" date="2020-09" db="EMBL/GenBank/DDBJ databases">
        <title>Comparative genome analyses of four rice-infecting Rhizoctonia solani isolates reveal extensive enrichment of homogalacturonan modification genes.</title>
        <authorList>
            <person name="Lee D.-Y."/>
            <person name="Jeon J."/>
            <person name="Kim K.-T."/>
            <person name="Cheong K."/>
            <person name="Song H."/>
            <person name="Choi G."/>
            <person name="Ko J."/>
            <person name="Opiyo S.O."/>
            <person name="Zuo S."/>
            <person name="Madhav S."/>
            <person name="Lee Y.-H."/>
            <person name="Wang G.-L."/>
        </authorList>
    </citation>
    <scope>NUCLEOTIDE SEQUENCE</scope>
    <source>
        <strain evidence="20">AG1-IA YN-7</strain>
    </source>
</reference>
<gene>
    <name evidence="20" type="ORF">RHS04_01049</name>
</gene>
<dbReference type="PRINTS" id="PR00728">
    <property type="entry name" value="SIGNALPTASE"/>
</dbReference>
<evidence type="ECO:0000256" key="7">
    <source>
        <dbReference type="ARBA" id="ARBA00022670"/>
    </source>
</evidence>
<evidence type="ECO:0000256" key="19">
    <source>
        <dbReference type="SAM" id="SignalP"/>
    </source>
</evidence>
<dbReference type="EC" id="3.4.21.89" evidence="4"/>
<keyword evidence="10" id="KW-0256">Endoplasmic reticulum</keyword>
<feature type="transmembrane region" description="Helical" evidence="18">
    <location>
        <begin position="504"/>
        <end position="525"/>
    </location>
</feature>
<evidence type="ECO:0000256" key="1">
    <source>
        <dbReference type="ARBA" id="ARBA00000677"/>
    </source>
</evidence>
<dbReference type="CDD" id="cd06530">
    <property type="entry name" value="S26_SPase_I"/>
    <property type="match status" value="1"/>
</dbReference>
<evidence type="ECO:0000256" key="2">
    <source>
        <dbReference type="ARBA" id="ARBA00004648"/>
    </source>
</evidence>
<sequence length="1096" mass="120760">MNFAMVISTGLMVWKGLGLATNTESPIVVVLSGSMEPAFYRGDLLFLTNFPNVPYQIGDITVYKIPGQDIPIVHRVLETHTQNASLPTEQLLLTKGDNNSLDDIELYRGLRWLERKHIVGKVQGFLPYVGYATIAMVGLFGFSSILTRADSTGCPPPPTEASTPAPPPPTIGLLSTTSLGPSYSLFTIAHRFRTSSSFKPVDVTSASPTLSSATTGEFKANLGLRNKPPAAPFLNPNHILLCALHRWPCTTKLSMDGDAPFDTSDPRTRLALKLLRLQVLTPLSVLINVAANLVCALVISPSMADIMDLFPNGMTPKTEMVGFYMTVVYVLLIGFCVLLITARNTETKETLVNGVGLRLVVVNWLMTAWAVLWALQLFIPSTIVLGIVALLLGWIMFSLVWYTPGGPLTRPFDSLFIHSPLKLWFLITLTLDFPLSLFIALEWNYPYTRPDMYARKQWEAFAFIVSMHAAGVLWVFFRQDLTITIGGLWIVLSILLRRPKGAPVFAALIIFAVLYPLTYISTMAWKRLRRHEENQGRIALPPDEEESVEGNHYPNGNGTQEDAATIYTHLLINFTDHATLALAAFVIELIPIVEAHSGGATRDVSHTAINKALVLDGTKESEQATSHILDDHYEIQSGSAGIQKLNAKVDMKNKLGLGKYTHLKFIIVTFTRPLGRVEDQKAFKVADKGIETGSNAEGVSVPGNGAKTTDSRAVEAAEESVEIGSQSVRRTHESFQRISLHPNERDDSYPNTFEDFGRFILACAEKDCRNDFFMNEATRWIVQAVKDIVQFVRENYITILLLIGSIVLAEFIGDKLALFMLKAIGFGSKGPIKNSFASTVQRIISPVKSGSLFSKLQSAAMGGAAIAEIKTLIRAVMRKFIRIGLASIIAFGAASNNYMNNTQEWREWLLKSKVEVSSDIPSNTPLHIEDASPMVIVSANLSPGHHKLNKGLFKEEVYASLVFVPEGVEPLTSCTQTPNSIGGVGYKSPLRCVGKSPGQGVVGIWYIPTATRCMPKWAEFENEGCMLYGYRRKFARLMGLAKNDDWRSMCESTPAIIDGKNYSHPSHCDDKGVWGIYGVFDLMDKDCECSCGPAQL</sequence>
<dbReference type="GO" id="GO:0006465">
    <property type="term" value="P:signal peptide processing"/>
    <property type="evidence" value="ECO:0007669"/>
    <property type="project" value="InterPro"/>
</dbReference>
<proteinExistence type="inferred from homology"/>
<feature type="transmembrane region" description="Helical" evidence="18">
    <location>
        <begin position="382"/>
        <end position="403"/>
    </location>
</feature>
<dbReference type="AlphaFoldDB" id="A0A8H7HI36"/>
<dbReference type="Gene3D" id="6.10.110.10">
    <property type="match status" value="1"/>
</dbReference>
<dbReference type="GO" id="GO:0009003">
    <property type="term" value="F:signal peptidase activity"/>
    <property type="evidence" value="ECO:0007669"/>
    <property type="project" value="UniProtKB-EC"/>
</dbReference>
<keyword evidence="9" id="KW-0378">Hydrolase</keyword>
<feature type="transmembrane region" description="Helical" evidence="18">
    <location>
        <begin position="279"/>
        <end position="300"/>
    </location>
</feature>
<feature type="chain" id="PRO_5034620725" description="Signal peptidase complex catalytic subunit SEC11" evidence="19">
    <location>
        <begin position="21"/>
        <end position="1096"/>
    </location>
</feature>
<dbReference type="NCBIfam" id="TIGR02228">
    <property type="entry name" value="sigpep_I_arch"/>
    <property type="match status" value="1"/>
</dbReference>
<feature type="transmembrane region" description="Helical" evidence="18">
    <location>
        <begin position="423"/>
        <end position="445"/>
    </location>
</feature>
<feature type="signal peptide" evidence="19">
    <location>
        <begin position="1"/>
        <end position="20"/>
    </location>
</feature>
<dbReference type="EMBL" id="JACYCC010000024">
    <property type="protein sequence ID" value="KAF8685164.1"/>
    <property type="molecule type" value="Genomic_DNA"/>
</dbReference>
<evidence type="ECO:0000256" key="18">
    <source>
        <dbReference type="SAM" id="Phobius"/>
    </source>
</evidence>
<accession>A0A8H7HI36</accession>